<keyword evidence="2" id="KW-0479">Metal-binding</keyword>
<protein>
    <submittedName>
        <fullName evidence="4">Amidohydrolase</fullName>
    </submittedName>
</protein>
<proteinExistence type="predicted"/>
<dbReference type="GO" id="GO:0046872">
    <property type="term" value="F:metal ion binding"/>
    <property type="evidence" value="ECO:0007669"/>
    <property type="project" value="UniProtKB-KW"/>
</dbReference>
<comment type="cofactor">
    <cofactor evidence="2">
        <name>Mn(2+)</name>
        <dbReference type="ChEBI" id="CHEBI:29035"/>
    </cofactor>
    <text evidence="2">The Mn(2+) ion enhances activity.</text>
</comment>
<feature type="binding site" evidence="2">
    <location>
        <position position="99"/>
    </location>
    <ligand>
        <name>Mn(2+)</name>
        <dbReference type="ChEBI" id="CHEBI:29035"/>
        <label>2</label>
    </ligand>
</feature>
<name>A0A1M4SRR4_9CLOT</name>
<dbReference type="Gene3D" id="3.30.70.360">
    <property type="match status" value="1"/>
</dbReference>
<evidence type="ECO:0000313" key="5">
    <source>
        <dbReference type="Proteomes" id="UP000184423"/>
    </source>
</evidence>
<dbReference type="GO" id="GO:0050118">
    <property type="term" value="F:N-acetyldiaminopimelate deacetylase activity"/>
    <property type="evidence" value="ECO:0007669"/>
    <property type="project" value="UniProtKB-ARBA"/>
</dbReference>
<evidence type="ECO:0000259" key="3">
    <source>
        <dbReference type="Pfam" id="PF07687"/>
    </source>
</evidence>
<dbReference type="AlphaFoldDB" id="A0A1M4SRR4"/>
<dbReference type="Pfam" id="PF07687">
    <property type="entry name" value="M20_dimer"/>
    <property type="match status" value="1"/>
</dbReference>
<dbReference type="InterPro" id="IPR017439">
    <property type="entry name" value="Amidohydrolase"/>
</dbReference>
<feature type="binding site" evidence="2">
    <location>
        <position position="159"/>
    </location>
    <ligand>
        <name>Mn(2+)</name>
        <dbReference type="ChEBI" id="CHEBI:29035"/>
        <label>2</label>
    </ligand>
</feature>
<dbReference type="PANTHER" id="PTHR11014:SF63">
    <property type="entry name" value="METALLOPEPTIDASE, PUTATIVE (AFU_ORTHOLOGUE AFUA_6G09600)-RELATED"/>
    <property type="match status" value="1"/>
</dbReference>
<keyword evidence="2" id="KW-0464">Manganese</keyword>
<dbReference type="SUPFAM" id="SSF53187">
    <property type="entry name" value="Zn-dependent exopeptidases"/>
    <property type="match status" value="1"/>
</dbReference>
<dbReference type="RefSeq" id="WP_084106393.1">
    <property type="nucleotide sequence ID" value="NZ_FQVG01000002.1"/>
</dbReference>
<feature type="domain" description="Peptidase M20 dimerisation" evidence="3">
    <location>
        <begin position="183"/>
        <end position="275"/>
    </location>
</feature>
<dbReference type="Gene3D" id="3.40.630.10">
    <property type="entry name" value="Zn peptidases"/>
    <property type="match status" value="1"/>
</dbReference>
<dbReference type="InterPro" id="IPR036264">
    <property type="entry name" value="Bact_exopeptidase_dim_dom"/>
</dbReference>
<dbReference type="InterPro" id="IPR002933">
    <property type="entry name" value="Peptidase_M20"/>
</dbReference>
<feature type="binding site" evidence="2">
    <location>
        <position position="101"/>
    </location>
    <ligand>
        <name>Mn(2+)</name>
        <dbReference type="ChEBI" id="CHEBI:29035"/>
        <label>2</label>
    </ligand>
</feature>
<feature type="binding site" evidence="2">
    <location>
        <position position="135"/>
    </location>
    <ligand>
        <name>Mn(2+)</name>
        <dbReference type="ChEBI" id="CHEBI:29035"/>
        <label>2</label>
    </ligand>
</feature>
<dbReference type="GO" id="GO:0019877">
    <property type="term" value="P:diaminopimelate biosynthetic process"/>
    <property type="evidence" value="ECO:0007669"/>
    <property type="project" value="UniProtKB-ARBA"/>
</dbReference>
<dbReference type="PANTHER" id="PTHR11014">
    <property type="entry name" value="PEPTIDASE M20 FAMILY MEMBER"/>
    <property type="match status" value="1"/>
</dbReference>
<organism evidence="4 5">
    <name type="scientific">Caloramator proteoclasticus DSM 10124</name>
    <dbReference type="NCBI Taxonomy" id="1121262"/>
    <lineage>
        <taxon>Bacteria</taxon>
        <taxon>Bacillati</taxon>
        <taxon>Bacillota</taxon>
        <taxon>Clostridia</taxon>
        <taxon>Eubacteriales</taxon>
        <taxon>Clostridiaceae</taxon>
        <taxon>Caloramator</taxon>
    </lineage>
</organism>
<keyword evidence="5" id="KW-1185">Reference proteome</keyword>
<feature type="binding site" evidence="2">
    <location>
        <position position="359"/>
    </location>
    <ligand>
        <name>Mn(2+)</name>
        <dbReference type="ChEBI" id="CHEBI:29035"/>
        <label>2</label>
    </ligand>
</feature>
<evidence type="ECO:0000256" key="1">
    <source>
        <dbReference type="ARBA" id="ARBA00022801"/>
    </source>
</evidence>
<dbReference type="SUPFAM" id="SSF55031">
    <property type="entry name" value="Bacterial exopeptidase dimerisation domain"/>
    <property type="match status" value="1"/>
</dbReference>
<dbReference type="FunFam" id="3.30.70.360:FF:000001">
    <property type="entry name" value="N-acetyldiaminopimelate deacetylase"/>
    <property type="match status" value="1"/>
</dbReference>
<gene>
    <name evidence="4" type="ORF">SAMN02746091_00212</name>
</gene>
<dbReference type="EMBL" id="FQVG01000002">
    <property type="protein sequence ID" value="SHE34865.1"/>
    <property type="molecule type" value="Genomic_DNA"/>
</dbReference>
<dbReference type="Pfam" id="PF01546">
    <property type="entry name" value="Peptidase_M20"/>
    <property type="match status" value="1"/>
</dbReference>
<dbReference type="Proteomes" id="UP000184423">
    <property type="component" value="Unassembled WGS sequence"/>
</dbReference>
<dbReference type="InterPro" id="IPR011650">
    <property type="entry name" value="Peptidase_M20_dimer"/>
</dbReference>
<dbReference type="NCBIfam" id="TIGR01891">
    <property type="entry name" value="amidohydrolases"/>
    <property type="match status" value="1"/>
</dbReference>
<evidence type="ECO:0000256" key="2">
    <source>
        <dbReference type="PIRSR" id="PIRSR005962-1"/>
    </source>
</evidence>
<keyword evidence="1 4" id="KW-0378">Hydrolase</keyword>
<dbReference type="PIRSF" id="PIRSF005962">
    <property type="entry name" value="Pept_M20D_amidohydro"/>
    <property type="match status" value="1"/>
</dbReference>
<accession>A0A1M4SRR4</accession>
<reference evidence="5" key="1">
    <citation type="submission" date="2016-11" db="EMBL/GenBank/DDBJ databases">
        <authorList>
            <person name="Varghese N."/>
            <person name="Submissions S."/>
        </authorList>
    </citation>
    <scope>NUCLEOTIDE SEQUENCE [LARGE SCALE GENOMIC DNA]</scope>
    <source>
        <strain evidence="5">DSM 10124</strain>
    </source>
</reference>
<sequence length="392" mass="43691">MINFFAESKKIQDKLIEYRRYLHMHPEIDRDLKNTADFIESILSNYNISYKRYENCGIVAEVGKGEKIIALRADMDALTIEDKKNVPYKSKNKGLMHACGHDAHTSIQLGTCILLKKYEHLLNGKVRFIFQPAEETDGGAKDMIDYGAIDNVSFISALHVEETLDTGIIGINSGIVSAASNPFKITIKGKGAHGAHPEDGIDPIVAASKIIDNLQIIISREISAFESAVITIGKINGGTAPNAIAEEVIIEGIIRTLGNNTRKQILDRFTSIVNLTAETFRCNIEINIIEGYPSFSNDNNLIETLNKIQKENSNYFTIKKLDCPSMGVEDFAYYTEKIPGIYYKLGCRNINKGIVHPAHGSYFDIDEECLWIGCGIQCSIVQKFIMNETIEL</sequence>
<evidence type="ECO:0000313" key="4">
    <source>
        <dbReference type="EMBL" id="SHE34865.1"/>
    </source>
</evidence>